<dbReference type="GO" id="GO:0009244">
    <property type="term" value="P:lipopolysaccharide core region biosynthetic process"/>
    <property type="evidence" value="ECO:0007669"/>
    <property type="project" value="TreeGrafter"/>
</dbReference>
<dbReference type="PANTHER" id="PTHR30160">
    <property type="entry name" value="TETRAACYLDISACCHARIDE 4'-KINASE-RELATED"/>
    <property type="match status" value="1"/>
</dbReference>
<dbReference type="EMBL" id="VORO01000003">
    <property type="protein sequence ID" value="TXD90640.1"/>
    <property type="molecule type" value="Genomic_DNA"/>
</dbReference>
<dbReference type="RefSeq" id="WP_147085412.1">
    <property type="nucleotide sequence ID" value="NZ_VORM01000002.1"/>
</dbReference>
<proteinExistence type="predicted"/>
<comment type="caution">
    <text evidence="3">The sequence shown here is derived from an EMBL/GenBank/DDBJ whole genome shotgun (WGS) entry which is preliminary data.</text>
</comment>
<evidence type="ECO:0000313" key="4">
    <source>
        <dbReference type="Proteomes" id="UP000321578"/>
    </source>
</evidence>
<dbReference type="InterPro" id="IPR002201">
    <property type="entry name" value="Glyco_trans_9"/>
</dbReference>
<sequence>MKILIIQQKMIGDVLTTSILFEALREKFPKAELHYVINSHTFPVVEHNPFIDKFLFITPEIEQNRLKFLSFSRTIQKEKYDTVIDVYGKPSSILMSAFSKAKKKIAYHKKHTSFIYSHAIKRKSTPEYAASLAVENRMLLLKPLGIDFKNIQPKIYLKEDEITSAKNYLETNDILLNQPLFMIGVLGSNPSKTYPFEYMAKLIETVAQTKNAQILFNYIPTQEEEAKAVYELCKASTQEQIHFDVFGKSLREFLAILSQCDAIIGNEGGANNMAKALNIPTFTIFSPYLNKHNWFGENEEVQNVAVHLSDYIDLQASDVKQAKKQSALYYEKFKPSFVKSKLEAFLSTFSK</sequence>
<reference evidence="3 4" key="1">
    <citation type="submission" date="2019-08" db="EMBL/GenBank/DDBJ databases">
        <title>Genomes of Subsaximicrobium wynnwilliamsii strains.</title>
        <authorList>
            <person name="Bowman J.P."/>
        </authorList>
    </citation>
    <scope>NUCLEOTIDE SEQUENCE [LARGE SCALE GENOMIC DNA]</scope>
    <source>
        <strain evidence="3 4">2-80-2</strain>
    </source>
</reference>
<dbReference type="OrthoDB" id="9772349at2"/>
<dbReference type="InterPro" id="IPR051199">
    <property type="entry name" value="LPS_LOS_Heptosyltrfase"/>
</dbReference>
<dbReference type="Gene3D" id="3.40.50.2000">
    <property type="entry name" value="Glycogen Phosphorylase B"/>
    <property type="match status" value="2"/>
</dbReference>
<dbReference type="Pfam" id="PF01075">
    <property type="entry name" value="Glyco_transf_9"/>
    <property type="match status" value="1"/>
</dbReference>
<dbReference type="SUPFAM" id="SSF53756">
    <property type="entry name" value="UDP-Glycosyltransferase/glycogen phosphorylase"/>
    <property type="match status" value="1"/>
</dbReference>
<keyword evidence="2 3" id="KW-0808">Transferase</keyword>
<evidence type="ECO:0000256" key="2">
    <source>
        <dbReference type="ARBA" id="ARBA00022679"/>
    </source>
</evidence>
<protein>
    <submittedName>
        <fullName evidence="3">Glycosyltransferase family 9 protein</fullName>
    </submittedName>
</protein>
<dbReference type="CDD" id="cd03789">
    <property type="entry name" value="GT9_LPS_heptosyltransferase"/>
    <property type="match status" value="1"/>
</dbReference>
<name>A0A5C6ZPQ8_9FLAO</name>
<dbReference type="PANTHER" id="PTHR30160:SF7">
    <property type="entry name" value="ADP-HEPTOSE--LPS HEPTOSYLTRANSFERASE 2"/>
    <property type="match status" value="1"/>
</dbReference>
<keyword evidence="1" id="KW-0328">Glycosyltransferase</keyword>
<organism evidence="3 4">
    <name type="scientific">Subsaximicrobium wynnwilliamsii</name>
    <dbReference type="NCBI Taxonomy" id="291179"/>
    <lineage>
        <taxon>Bacteria</taxon>
        <taxon>Pseudomonadati</taxon>
        <taxon>Bacteroidota</taxon>
        <taxon>Flavobacteriia</taxon>
        <taxon>Flavobacteriales</taxon>
        <taxon>Flavobacteriaceae</taxon>
        <taxon>Subsaximicrobium</taxon>
    </lineage>
</organism>
<dbReference type="Proteomes" id="UP000321578">
    <property type="component" value="Unassembled WGS sequence"/>
</dbReference>
<keyword evidence="4" id="KW-1185">Reference proteome</keyword>
<evidence type="ECO:0000256" key="1">
    <source>
        <dbReference type="ARBA" id="ARBA00022676"/>
    </source>
</evidence>
<dbReference type="AlphaFoldDB" id="A0A5C6ZPQ8"/>
<dbReference type="GO" id="GO:0005829">
    <property type="term" value="C:cytosol"/>
    <property type="evidence" value="ECO:0007669"/>
    <property type="project" value="TreeGrafter"/>
</dbReference>
<accession>A0A5C6ZPQ8</accession>
<gene>
    <name evidence="3" type="ORF">ESY86_04540</name>
</gene>
<dbReference type="GO" id="GO:0008713">
    <property type="term" value="F:ADP-heptose-lipopolysaccharide heptosyltransferase activity"/>
    <property type="evidence" value="ECO:0007669"/>
    <property type="project" value="TreeGrafter"/>
</dbReference>
<evidence type="ECO:0000313" key="3">
    <source>
        <dbReference type="EMBL" id="TXD90640.1"/>
    </source>
</evidence>